<dbReference type="KEGG" id="hhk:HH1059_12730"/>
<protein>
    <submittedName>
        <fullName evidence="1">Uncharacterized protein</fullName>
    </submittedName>
</protein>
<sequence>MIEDTPEFQSVTEKLTGTWVAESYQTEDEDLFSSTFDRASVTYDFSTRNVEWTFQIRDELLEEKLTDWRKEFPGIDVTDYKIVITSNWRVNSDGQSILVDGDEDHELLISGSGNNFEGFYGWEMTRFEAAKAAGDIAAGGGGGLASLAAGAAASAAAKQATGTSDLFLSMTNNYTFELSNDDNNLLLCRKGSAYRLNTTDCRERMQLVRQ</sequence>
<dbReference type="Proteomes" id="UP000218890">
    <property type="component" value="Chromosome"/>
</dbReference>
<organism evidence="1 2">
    <name type="scientific">Halorhodospira halochloris</name>
    <name type="common">Ectothiorhodospira halochloris</name>
    <dbReference type="NCBI Taxonomy" id="1052"/>
    <lineage>
        <taxon>Bacteria</taxon>
        <taxon>Pseudomonadati</taxon>
        <taxon>Pseudomonadota</taxon>
        <taxon>Gammaproteobacteria</taxon>
        <taxon>Chromatiales</taxon>
        <taxon>Ectothiorhodospiraceae</taxon>
        <taxon>Halorhodospira</taxon>
    </lineage>
</organism>
<dbReference type="EMBL" id="AP017372">
    <property type="protein sequence ID" value="BAU57979.1"/>
    <property type="molecule type" value="Genomic_DNA"/>
</dbReference>
<evidence type="ECO:0000313" key="1">
    <source>
        <dbReference type="EMBL" id="BAU57979.1"/>
    </source>
</evidence>
<reference evidence="1" key="1">
    <citation type="submission" date="2016-02" db="EMBL/GenBank/DDBJ databases">
        <title>Halorhodospira halochloris DSM-1059 complete genome, version 2.</title>
        <authorList>
            <person name="Tsukatani Y."/>
        </authorList>
    </citation>
    <scope>NUCLEOTIDE SEQUENCE</scope>
    <source>
        <strain evidence="1">DSM 1059</strain>
    </source>
</reference>
<accession>A0A0X8X9Q6</accession>
<keyword evidence="2" id="KW-1185">Reference proteome</keyword>
<name>A0A0X8X9Q6_HALHR</name>
<proteinExistence type="predicted"/>
<gene>
    <name evidence="1" type="ORF">HH1059_12730</name>
</gene>
<dbReference type="AlphaFoldDB" id="A0A0X8X9Q6"/>
<evidence type="ECO:0000313" key="2">
    <source>
        <dbReference type="Proteomes" id="UP000218890"/>
    </source>
</evidence>